<dbReference type="AlphaFoldDB" id="D7DIP5"/>
<dbReference type="EMBL" id="CP002056">
    <property type="protein sequence ID" value="ADI29930.1"/>
    <property type="molecule type" value="Genomic_DNA"/>
</dbReference>
<feature type="domain" description="FecR protein" evidence="2">
    <location>
        <begin position="130"/>
        <end position="230"/>
    </location>
</feature>
<dbReference type="Gene3D" id="2.60.120.1440">
    <property type="match status" value="1"/>
</dbReference>
<proteinExistence type="predicted"/>
<dbReference type="Proteomes" id="UP000000383">
    <property type="component" value="Chromosome"/>
</dbReference>
<reference evidence="3 4" key="2">
    <citation type="journal article" date="2011" name="J. Bacteriol.">
        <title>Genomes of three methylotrophs from a single niche uncover genetic and metabolic divergence of Methylophilaceae.</title>
        <authorList>
            <person name="Lapidus A."/>
            <person name="Clum A."/>
            <person name="Labutti K."/>
            <person name="Kaluzhnaya M.G."/>
            <person name="Lim S."/>
            <person name="Beck D.A."/>
            <person name="Glavina Del Rio T."/>
            <person name="Nolan M."/>
            <person name="Mavromatis K."/>
            <person name="Huntemann M."/>
            <person name="Lucas S."/>
            <person name="Lidstrom M.E."/>
            <person name="Ivanova N."/>
            <person name="Chistoserdova L."/>
        </authorList>
    </citation>
    <scope>NUCLEOTIDE SEQUENCE [LARGE SCALE GENOMIC DNA]</scope>
    <source>
        <strain evidence="3 4">301</strain>
    </source>
</reference>
<feature type="signal peptide" evidence="1">
    <location>
        <begin position="1"/>
        <end position="21"/>
    </location>
</feature>
<protein>
    <submittedName>
        <fullName evidence="3">Peptidoglycan-binding LysM</fullName>
    </submittedName>
</protein>
<dbReference type="InterPro" id="IPR013783">
    <property type="entry name" value="Ig-like_fold"/>
</dbReference>
<dbReference type="PANTHER" id="PTHR38731:SF1">
    <property type="entry name" value="FECR PROTEIN DOMAIN-CONTAINING PROTEIN"/>
    <property type="match status" value="1"/>
</dbReference>
<dbReference type="KEGG" id="meh:M301_1550"/>
<dbReference type="RefSeq" id="WP_013148242.1">
    <property type="nucleotide sequence ID" value="NC_014207.1"/>
</dbReference>
<evidence type="ECO:0000313" key="4">
    <source>
        <dbReference type="Proteomes" id="UP000000383"/>
    </source>
</evidence>
<gene>
    <name evidence="3" type="ordered locus">M301_1550</name>
</gene>
<dbReference type="Gene3D" id="2.60.40.10">
    <property type="entry name" value="Immunoglobulins"/>
    <property type="match status" value="1"/>
</dbReference>
<feature type="chain" id="PRO_5003094752" evidence="1">
    <location>
        <begin position="22"/>
        <end position="445"/>
    </location>
</feature>
<reference evidence="4" key="1">
    <citation type="submission" date="2010-05" db="EMBL/GenBank/DDBJ databases">
        <title>Complete sequence of Methylotenera sp. 301.</title>
        <authorList>
            <person name="Lucas S."/>
            <person name="Copeland A."/>
            <person name="Lapidus A."/>
            <person name="Cheng J.-F."/>
            <person name="Bruce D."/>
            <person name="Goodwin L."/>
            <person name="Pitluck S."/>
            <person name="Clum A."/>
            <person name="Land M."/>
            <person name="Hauser L."/>
            <person name="Kyrpides N."/>
            <person name="Ivanova N."/>
            <person name="Chistoservova L."/>
            <person name="Kalyuzhnaya M."/>
            <person name="Woyke T."/>
        </authorList>
    </citation>
    <scope>NUCLEOTIDE SEQUENCE [LARGE SCALE GENOMIC DNA]</scope>
    <source>
        <strain evidence="4">301</strain>
    </source>
</reference>
<dbReference type="eggNOG" id="COG4254">
    <property type="taxonomic scope" value="Bacteria"/>
</dbReference>
<keyword evidence="4" id="KW-1185">Reference proteome</keyword>
<organism evidence="3 4">
    <name type="scientific">Methylotenera versatilis (strain 301)</name>
    <dbReference type="NCBI Taxonomy" id="666681"/>
    <lineage>
        <taxon>Bacteria</taxon>
        <taxon>Pseudomonadati</taxon>
        <taxon>Pseudomonadota</taxon>
        <taxon>Betaproteobacteria</taxon>
        <taxon>Nitrosomonadales</taxon>
        <taxon>Methylophilaceae</taxon>
        <taxon>Methylotenera</taxon>
    </lineage>
</organism>
<name>D7DIP5_METV0</name>
<dbReference type="PANTHER" id="PTHR38731">
    <property type="entry name" value="LIPL45-RELATED LIPOPROTEIN-RELATED"/>
    <property type="match status" value="1"/>
</dbReference>
<accession>D7DIP5</accession>
<dbReference type="OrthoDB" id="9813091at2"/>
<dbReference type="Pfam" id="PF04773">
    <property type="entry name" value="FecR"/>
    <property type="match status" value="1"/>
</dbReference>
<dbReference type="InterPro" id="IPR006860">
    <property type="entry name" value="FecR"/>
</dbReference>
<dbReference type="STRING" id="666681.M301_1550"/>
<evidence type="ECO:0000256" key="1">
    <source>
        <dbReference type="SAM" id="SignalP"/>
    </source>
</evidence>
<evidence type="ECO:0000313" key="3">
    <source>
        <dbReference type="EMBL" id="ADI29930.1"/>
    </source>
</evidence>
<dbReference type="HOGENOM" id="CLU_036396_1_0_4"/>
<sequence length="445" mass="48962" precursor="true">MKNSLYIFSITLLLVSEVSHADDVSAEWKSVGNQETVWAYSVLKNDSFERVYQKYLNKRANIIALSEYNHHPLIKKLQPAQIINIPVEMLRRTPTNAQVLLVYGDVNASNIAGDNTHKLKKDDLLVSGDSLNIGKNSLVKLLLADGSKVDIQPNSNLSIQDSYQYVGKETFVTNLKLVKGRTQVSANPEHVVGNTLKVQTPSAVAAVRGTQFRVTADESLSLQETLEGRVAFSASGQEVLLAKGYGSVAEKNKVPLAPIQLPGAVDVSALPKLFEHNSAEFDFPAQQGVAAWTGQLALDEDFTQILNEQTTQAGKLVFADLTDGQYYLKLRTQDQHGLQGVDATHVFHVKALPPEPLLELVEPLDGAVIPLAPTDLSWTPVPMATSYLIQVARDINFTDNLYERHSSYNKLTINQSFGAGVFYWRVAALSGGKPQKFSNVRTFSR</sequence>
<evidence type="ECO:0000259" key="2">
    <source>
        <dbReference type="Pfam" id="PF04773"/>
    </source>
</evidence>
<keyword evidence="1" id="KW-0732">Signal</keyword>